<feature type="chain" id="PRO_5011779616" evidence="1">
    <location>
        <begin position="18"/>
        <end position="324"/>
    </location>
</feature>
<feature type="signal peptide" evidence="1">
    <location>
        <begin position="1"/>
        <end position="17"/>
    </location>
</feature>
<accession>A0A1I5NAT6</accession>
<proteinExistence type="predicted"/>
<dbReference type="EMBL" id="FOXB01000009">
    <property type="protein sequence ID" value="SFP18985.1"/>
    <property type="molecule type" value="Genomic_DNA"/>
</dbReference>
<protein>
    <submittedName>
        <fullName evidence="2">Putative MetA-pathway of phenol degradation</fullName>
    </submittedName>
</protein>
<gene>
    <name evidence="2" type="ORF">SAMN05216234_10953</name>
</gene>
<reference evidence="2 3" key="1">
    <citation type="submission" date="2016-10" db="EMBL/GenBank/DDBJ databases">
        <authorList>
            <person name="de Groot N.N."/>
        </authorList>
    </citation>
    <scope>NUCLEOTIDE SEQUENCE [LARGE SCALE GENOMIC DNA]</scope>
    <source>
        <strain evidence="2 3">EP1-55-1</strain>
    </source>
</reference>
<keyword evidence="1" id="KW-0732">Signal</keyword>
<evidence type="ECO:0000256" key="1">
    <source>
        <dbReference type="SAM" id="SignalP"/>
    </source>
</evidence>
<dbReference type="InterPro" id="IPR025737">
    <property type="entry name" value="FApF"/>
</dbReference>
<dbReference type="AlphaFoldDB" id="A0A1I5NAT6"/>
<evidence type="ECO:0000313" key="3">
    <source>
        <dbReference type="Proteomes" id="UP000199227"/>
    </source>
</evidence>
<name>A0A1I5NAT6_9BACT</name>
<keyword evidence="3" id="KW-1185">Reference proteome</keyword>
<dbReference type="Pfam" id="PF13557">
    <property type="entry name" value="Phenol_MetA_deg"/>
    <property type="match status" value="1"/>
</dbReference>
<dbReference type="OrthoDB" id="248651at2"/>
<sequence>MKRILFGSLLLSSALYAHHGVASVGVGGLEGPGAPIETTASTPLPEGKYLGYMKVDYVNFETYTPASDDEMKRHNYWMYGLGYGFTSYFSGYIFAPYYVKTFDNGEETSGFHDINLMGVLGFAYDDGFKLVPKKESLDDMEDWHFSTFFNVSLPTGSPSQKKSDGTYFDPSVQLSFGKPSFMLGVSATKWFGNRWTFIADTSYNTFLEYTYPDGTSVKYADEIRLNTALTYRLYTNAESKFRVDFNIEANYLNLGRDKVDGVYESATGGHILYDTIGFRIYKGSISAGFGIKTPMWTDLNEESQQQGAEGKEDYRALFTFSTLF</sequence>
<dbReference type="STRING" id="223786.SAMN05216234_10953"/>
<dbReference type="Proteomes" id="UP000199227">
    <property type="component" value="Unassembled WGS sequence"/>
</dbReference>
<organism evidence="2 3">
    <name type="scientific">Hydrogenimonas thermophila</name>
    <dbReference type="NCBI Taxonomy" id="223786"/>
    <lineage>
        <taxon>Bacteria</taxon>
        <taxon>Pseudomonadati</taxon>
        <taxon>Campylobacterota</taxon>
        <taxon>Epsilonproteobacteria</taxon>
        <taxon>Campylobacterales</taxon>
        <taxon>Hydrogenimonadaceae</taxon>
        <taxon>Hydrogenimonas</taxon>
    </lineage>
</organism>
<evidence type="ECO:0000313" key="2">
    <source>
        <dbReference type="EMBL" id="SFP18985.1"/>
    </source>
</evidence>
<dbReference type="RefSeq" id="WP_092911663.1">
    <property type="nucleotide sequence ID" value="NZ_FOXB01000009.1"/>
</dbReference>